<protein>
    <recommendedName>
        <fullName evidence="3">Carboxylic ester hydrolase</fullName>
        <ecNumber evidence="3">3.1.1.-</ecNumber>
    </recommendedName>
</protein>
<evidence type="ECO:0000259" key="4">
    <source>
        <dbReference type="Pfam" id="PF00135"/>
    </source>
</evidence>
<sequence>MKKYTRSLIATGIALALVACNDDSSVNDGKELPASQPVTIEVNGAKVTGLTESNEITALSGNKEVVRVEAFKGIKFADGERFQHSSLVKVDGSTDIDATEFGYICPQLGETGEAQAEDCLNLNIWRPAGTEANAELPVYVFIHGGSFESGSGSTELNRGDTIVAQSISDYEAGDRSEPFIAVSVNYRLGLLGSLWVDGKENPKGGNYGIGDQKRALEWINDYISEFGGDAGNVTVYGESAGAMSIGILQEDKDVAGQDYQRAIMQSNPYGIAYKNYASAQSIWNDVKVAVTGSEDTADKNVQDLLADMSLEEVKGLQQNLKGNLLSYLIESKPSTSGFLPFAPYIEKKAFGPAGHHLTKQPLSNTDFNVETVIGFNTDESNLFTSMFEPLLYANIKNKDGEFVLGGDVVLQEDFIIEGVIELPKGTSVRELLEHEAIGGMYGILVKAFFGGIPKVSESIPGNCDVISFAAGLCKGQQLFSKVSDYKPELGSGYSLEMSTANIRTARMLANDMLFTCPSRKVVQNNVATSTTMYHYEHESQFNFWPFDAMPLASLSCQNLDGLKGKACHAAELPFVFGKAINGAGQPVLTNAKDNQVMAAMSREWFKDTLFTDNEWESGSDNYLKIGGEGNIFESAANFGADDSAIGARCDDLEAKGLLDF</sequence>
<feature type="domain" description="Carboxylesterase type B" evidence="4">
    <location>
        <begin position="63"/>
        <end position="387"/>
    </location>
</feature>
<name>A0A2T3NNQ9_9GAMM</name>
<evidence type="ECO:0000256" key="3">
    <source>
        <dbReference type="RuleBase" id="RU361235"/>
    </source>
</evidence>
<accession>A0A2T3NNQ9</accession>
<dbReference type="InterPro" id="IPR029058">
    <property type="entry name" value="AB_hydrolase_fold"/>
</dbReference>
<organism evidence="5 6">
    <name type="scientific">Photobacterium sanctipauli</name>
    <dbReference type="NCBI Taxonomy" id="1342794"/>
    <lineage>
        <taxon>Bacteria</taxon>
        <taxon>Pseudomonadati</taxon>
        <taxon>Pseudomonadota</taxon>
        <taxon>Gammaproteobacteria</taxon>
        <taxon>Vibrionales</taxon>
        <taxon>Vibrionaceae</taxon>
        <taxon>Photobacterium</taxon>
    </lineage>
</organism>
<reference evidence="5 6" key="1">
    <citation type="submission" date="2018-01" db="EMBL/GenBank/DDBJ databases">
        <title>Whole genome sequencing of Histamine producing bacteria.</title>
        <authorList>
            <person name="Butler K."/>
        </authorList>
    </citation>
    <scope>NUCLEOTIDE SEQUENCE [LARGE SCALE GENOMIC DNA]</scope>
    <source>
        <strain evidence="5 6">DSM 100436</strain>
    </source>
</reference>
<dbReference type="Proteomes" id="UP000241771">
    <property type="component" value="Unassembled WGS sequence"/>
</dbReference>
<dbReference type="Gene3D" id="3.40.50.1820">
    <property type="entry name" value="alpha/beta hydrolase"/>
    <property type="match status" value="2"/>
</dbReference>
<evidence type="ECO:0000313" key="6">
    <source>
        <dbReference type="Proteomes" id="UP000241771"/>
    </source>
</evidence>
<dbReference type="GO" id="GO:0016787">
    <property type="term" value="F:hydrolase activity"/>
    <property type="evidence" value="ECO:0007669"/>
    <property type="project" value="UniProtKB-KW"/>
</dbReference>
<dbReference type="PROSITE" id="PS51257">
    <property type="entry name" value="PROKAR_LIPOPROTEIN"/>
    <property type="match status" value="1"/>
</dbReference>
<dbReference type="InterPro" id="IPR019826">
    <property type="entry name" value="Carboxylesterase_B_AS"/>
</dbReference>
<evidence type="ECO:0000313" key="5">
    <source>
        <dbReference type="EMBL" id="PSW17624.1"/>
    </source>
</evidence>
<dbReference type="PANTHER" id="PTHR11559">
    <property type="entry name" value="CARBOXYLESTERASE"/>
    <property type="match status" value="1"/>
</dbReference>
<evidence type="ECO:0000256" key="1">
    <source>
        <dbReference type="ARBA" id="ARBA00005964"/>
    </source>
</evidence>
<dbReference type="AlphaFoldDB" id="A0A2T3NNQ9"/>
<comment type="caution">
    <text evidence="5">The sequence shown here is derived from an EMBL/GenBank/DDBJ whole genome shotgun (WGS) entry which is preliminary data.</text>
</comment>
<dbReference type="Pfam" id="PF00135">
    <property type="entry name" value="COesterase"/>
    <property type="match status" value="2"/>
</dbReference>
<comment type="similarity">
    <text evidence="1 3">Belongs to the type-B carboxylesterase/lipase family.</text>
</comment>
<dbReference type="InterPro" id="IPR050309">
    <property type="entry name" value="Type-B_Carboxylest/Lipase"/>
</dbReference>
<feature type="domain" description="Carboxylesterase type B" evidence="4">
    <location>
        <begin position="498"/>
        <end position="605"/>
    </location>
</feature>
<dbReference type="SUPFAM" id="SSF53474">
    <property type="entry name" value="alpha/beta-Hydrolases"/>
    <property type="match status" value="1"/>
</dbReference>
<gene>
    <name evidence="5" type="ORF">C9I98_19080</name>
</gene>
<dbReference type="InterPro" id="IPR002018">
    <property type="entry name" value="CarbesteraseB"/>
</dbReference>
<keyword evidence="2 3" id="KW-0378">Hydrolase</keyword>
<dbReference type="EC" id="3.1.1.-" evidence="3"/>
<dbReference type="RefSeq" id="WP_107272349.1">
    <property type="nucleotide sequence ID" value="NZ_PYMA01000014.1"/>
</dbReference>
<proteinExistence type="inferred from homology"/>
<dbReference type="PROSITE" id="PS00122">
    <property type="entry name" value="CARBOXYLESTERASE_B_1"/>
    <property type="match status" value="1"/>
</dbReference>
<dbReference type="EMBL" id="PYMA01000014">
    <property type="protein sequence ID" value="PSW17624.1"/>
    <property type="molecule type" value="Genomic_DNA"/>
</dbReference>
<evidence type="ECO:0000256" key="2">
    <source>
        <dbReference type="ARBA" id="ARBA00022801"/>
    </source>
</evidence>
<keyword evidence="6" id="KW-1185">Reference proteome</keyword>